<protein>
    <recommendedName>
        <fullName evidence="2">Senescence domain-containing protein</fullName>
    </recommendedName>
</protein>
<evidence type="ECO:0000313" key="3">
    <source>
        <dbReference type="EMBL" id="CAL4109579.1"/>
    </source>
</evidence>
<comment type="caution">
    <text evidence="3">The sequence shown here is derived from an EMBL/GenBank/DDBJ whole genome shotgun (WGS) entry which is preliminary data.</text>
</comment>
<evidence type="ECO:0000313" key="4">
    <source>
        <dbReference type="Proteomes" id="UP001497623"/>
    </source>
</evidence>
<reference evidence="3 4" key="1">
    <citation type="submission" date="2024-05" db="EMBL/GenBank/DDBJ databases">
        <authorList>
            <person name="Wallberg A."/>
        </authorList>
    </citation>
    <scope>NUCLEOTIDE SEQUENCE [LARGE SCALE GENOMIC DNA]</scope>
</reference>
<gene>
    <name evidence="3" type="ORF">MNOR_LOCUS19142</name>
</gene>
<dbReference type="PANTHER" id="PTHR21068">
    <property type="entry name" value="SPARTIN"/>
    <property type="match status" value="1"/>
</dbReference>
<proteinExistence type="predicted"/>
<name>A0AAV2R0C9_MEGNR</name>
<dbReference type="AlphaFoldDB" id="A0AAV2R0C9"/>
<dbReference type="InterPro" id="IPR009686">
    <property type="entry name" value="Senescence/spartin_C"/>
</dbReference>
<dbReference type="GO" id="GO:0005886">
    <property type="term" value="C:plasma membrane"/>
    <property type="evidence" value="ECO:0007669"/>
    <property type="project" value="TreeGrafter"/>
</dbReference>
<feature type="domain" description="Senescence" evidence="2">
    <location>
        <begin position="2"/>
        <end position="169"/>
    </location>
</feature>
<evidence type="ECO:0000256" key="1">
    <source>
        <dbReference type="SAM" id="MobiDB-lite"/>
    </source>
</evidence>
<dbReference type="Pfam" id="PF06911">
    <property type="entry name" value="Senescence"/>
    <property type="match status" value="1"/>
</dbReference>
<keyword evidence="4" id="KW-1185">Reference proteome</keyword>
<dbReference type="EMBL" id="CAXKWB010014065">
    <property type="protein sequence ID" value="CAL4109579.1"/>
    <property type="molecule type" value="Genomic_DNA"/>
</dbReference>
<accession>A0AAV2R0C9</accession>
<dbReference type="PANTHER" id="PTHR21068:SF43">
    <property type="entry name" value="SPARTIN"/>
    <property type="match status" value="1"/>
</dbReference>
<dbReference type="GO" id="GO:0051301">
    <property type="term" value="P:cell division"/>
    <property type="evidence" value="ECO:0007669"/>
    <property type="project" value="TreeGrafter"/>
</dbReference>
<dbReference type="GO" id="GO:0030514">
    <property type="term" value="P:negative regulation of BMP signaling pathway"/>
    <property type="evidence" value="ECO:0007669"/>
    <property type="project" value="TreeGrafter"/>
</dbReference>
<dbReference type="Proteomes" id="UP001497623">
    <property type="component" value="Unassembled WGS sequence"/>
</dbReference>
<feature type="region of interest" description="Disordered" evidence="1">
    <location>
        <begin position="1"/>
        <end position="21"/>
    </location>
</feature>
<dbReference type="InterPro" id="IPR045036">
    <property type="entry name" value="Spartin-like"/>
</dbReference>
<organism evidence="3 4">
    <name type="scientific">Meganyctiphanes norvegica</name>
    <name type="common">Northern krill</name>
    <name type="synonym">Thysanopoda norvegica</name>
    <dbReference type="NCBI Taxonomy" id="48144"/>
    <lineage>
        <taxon>Eukaryota</taxon>
        <taxon>Metazoa</taxon>
        <taxon>Ecdysozoa</taxon>
        <taxon>Arthropoda</taxon>
        <taxon>Crustacea</taxon>
        <taxon>Multicrustacea</taxon>
        <taxon>Malacostraca</taxon>
        <taxon>Eumalacostraca</taxon>
        <taxon>Eucarida</taxon>
        <taxon>Euphausiacea</taxon>
        <taxon>Euphausiidae</taxon>
        <taxon>Meganyctiphanes</taxon>
    </lineage>
</organism>
<sequence>MGTDSLKGHIQPEQQKREIDPKWHTTASTARNVSGKAVKVSGYLLSQIGKATMALGRKAAPHLHKQGTRAISHFTGEKEKEAGAKVDGVLEVAAGAVKGASAIYMSLETAAGILATNVTDNTVKTVTHKYGEDAGKLSENTLYAVGQTAMVGHNISSLGVKGVAKRAAKDTGKALVFQRESGAVGGIPESSNDGFMMVEKEDVIMGEKLPVDHAEEAMEITNGAGPLPSKRTS</sequence>
<evidence type="ECO:0000259" key="2">
    <source>
        <dbReference type="Pfam" id="PF06911"/>
    </source>
</evidence>